<proteinExistence type="predicted"/>
<dbReference type="AlphaFoldDB" id="A0A1S3KBY9"/>
<dbReference type="InterPro" id="IPR025110">
    <property type="entry name" value="AMP-bd_C"/>
</dbReference>
<feature type="domain" description="AMP-dependent synthetase/ligase" evidence="1">
    <location>
        <begin position="32"/>
        <end position="402"/>
    </location>
</feature>
<dbReference type="PANTHER" id="PTHR42814:SF3">
    <property type="entry name" value="BETA-N-ACETYLHEXOSAMINIDASE"/>
    <property type="match status" value="1"/>
</dbReference>
<dbReference type="Proteomes" id="UP000085678">
    <property type="component" value="Unplaced"/>
</dbReference>
<dbReference type="GeneID" id="106180354"/>
<feature type="domain" description="AMP-binding enzyme C-terminal" evidence="2">
    <location>
        <begin position="458"/>
        <end position="536"/>
    </location>
</feature>
<evidence type="ECO:0000313" key="4">
    <source>
        <dbReference type="RefSeq" id="XP_013419775.1"/>
    </source>
</evidence>
<dbReference type="KEGG" id="lak:106180354"/>
<dbReference type="RefSeq" id="XP_013419776.1">
    <property type="nucleotide sequence ID" value="XM_013564322.1"/>
</dbReference>
<dbReference type="STRING" id="7574.A0A1S3KBY9"/>
<dbReference type="PROSITE" id="PS00455">
    <property type="entry name" value="AMP_BINDING"/>
    <property type="match status" value="1"/>
</dbReference>
<protein>
    <submittedName>
        <fullName evidence="4 5">Acyl-CoA synthetase family member 2, mitochondrial</fullName>
    </submittedName>
</protein>
<evidence type="ECO:0000259" key="1">
    <source>
        <dbReference type="Pfam" id="PF00501"/>
    </source>
</evidence>
<accession>A0A1S3KBY9</accession>
<dbReference type="InterPro" id="IPR042099">
    <property type="entry name" value="ANL_N_sf"/>
</dbReference>
<evidence type="ECO:0000259" key="2">
    <source>
        <dbReference type="Pfam" id="PF13193"/>
    </source>
</evidence>
<dbReference type="InterPro" id="IPR045851">
    <property type="entry name" value="AMP-bd_C_sf"/>
</dbReference>
<dbReference type="InterPro" id="IPR000873">
    <property type="entry name" value="AMP-dep_synth/lig_dom"/>
</dbReference>
<dbReference type="RefSeq" id="XP_013419775.1">
    <property type="nucleotide sequence ID" value="XM_013564321.1"/>
</dbReference>
<keyword evidence="3" id="KW-1185">Reference proteome</keyword>
<dbReference type="InterPro" id="IPR020845">
    <property type="entry name" value="AMP-binding_CS"/>
</dbReference>
<reference evidence="4 5" key="1">
    <citation type="submission" date="2025-04" db="UniProtKB">
        <authorList>
            <consortium name="RefSeq"/>
        </authorList>
    </citation>
    <scope>IDENTIFICATION</scope>
    <source>
        <tissue evidence="4 5">Gonads</tissue>
    </source>
</reference>
<dbReference type="PANTHER" id="PTHR42814">
    <property type="entry name" value="AMP-BINDING DOMAIN-CONTAINING PROTEIN"/>
    <property type="match status" value="1"/>
</dbReference>
<evidence type="ECO:0000313" key="3">
    <source>
        <dbReference type="Proteomes" id="UP000085678"/>
    </source>
</evidence>
<organism evidence="3 5">
    <name type="scientific">Lingula anatina</name>
    <name type="common">Brachiopod</name>
    <name type="synonym">Lingula unguis</name>
    <dbReference type="NCBI Taxonomy" id="7574"/>
    <lineage>
        <taxon>Eukaryota</taxon>
        <taxon>Metazoa</taxon>
        <taxon>Spiralia</taxon>
        <taxon>Lophotrochozoa</taxon>
        <taxon>Brachiopoda</taxon>
        <taxon>Linguliformea</taxon>
        <taxon>Lingulata</taxon>
        <taxon>Lingulida</taxon>
        <taxon>Linguloidea</taxon>
        <taxon>Lingulidae</taxon>
        <taxon>Lingula</taxon>
    </lineage>
</organism>
<dbReference type="Gene3D" id="3.30.300.30">
    <property type="match status" value="1"/>
</dbReference>
<evidence type="ECO:0000313" key="5">
    <source>
        <dbReference type="RefSeq" id="XP_013419776.1"/>
    </source>
</evidence>
<dbReference type="SUPFAM" id="SSF56801">
    <property type="entry name" value="Acetyl-CoA synthetase-like"/>
    <property type="match status" value="1"/>
</dbReference>
<dbReference type="OrthoDB" id="5953112at2759"/>
<gene>
    <name evidence="4 5" type="primary">LOC106180354</name>
</gene>
<sequence>MDRMCAIHMPRRSYRHGPQTSIYPYSTLSEVFDATAKRLPNKTAVIVYQSRAERECWTFSELQIKSIALASALHQRGYKRGDRMAIFAPNCSEYLPVVIALSRIGCNAFLFSNLNSLVGDVEQYACRALVMYVGTIKERKACEEIAKTTTQIITFGPNSVGIAGSSVCLSTLVEEGHALGYHQLPAAENFTPDDPLFVFLTSGSTGKPKCVQYTHSSFLRFSSFSKTMAVTEDSCFFNDRPMTWIGGMNTLLTIAVFGATSITMNTALVVSERDVDCVMGILKTERCTHAVMMHYFMVDLLARDDPSLLDVPSLQYILTGGQILDMNVAKDIMLLFPHAKHMINGYGSTEVGVASIRQFTGKPCSEYMVISEGVEIKLIDENGLDVPPDTEGELCIRSPWILPKCYVDNEEASRKAYDGTGWFHTSDIAIMNTDGEIKICGRKDDMIKRATIKVFPAEVENVISEHPAVKQVVVVGVPDARLGEELCACVVLNEGCEAKGLQEWCKDHFSVGPDGMSLAPKYFVVCTDFATTVTGKTDRKSVRQLAMKKLNMQ</sequence>
<name>A0A1S3KBY9_LINAN</name>
<dbReference type="Pfam" id="PF13193">
    <property type="entry name" value="AMP-binding_C"/>
    <property type="match status" value="1"/>
</dbReference>
<dbReference type="Pfam" id="PF00501">
    <property type="entry name" value="AMP-binding"/>
    <property type="match status" value="1"/>
</dbReference>
<dbReference type="Gene3D" id="3.40.50.12780">
    <property type="entry name" value="N-terminal domain of ligase-like"/>
    <property type="match status" value="1"/>
</dbReference>